<feature type="non-terminal residue" evidence="2">
    <location>
        <position position="1"/>
    </location>
</feature>
<reference evidence="2" key="1">
    <citation type="submission" date="2018-05" db="EMBL/GenBank/DDBJ databases">
        <authorList>
            <person name="Lanie J.A."/>
            <person name="Ng W.-L."/>
            <person name="Kazmierczak K.M."/>
            <person name="Andrzejewski T.M."/>
            <person name="Davidsen T.M."/>
            <person name="Wayne K.J."/>
            <person name="Tettelin H."/>
            <person name="Glass J.I."/>
            <person name="Rusch D."/>
            <person name="Podicherti R."/>
            <person name="Tsui H.-C.T."/>
            <person name="Winkler M.E."/>
        </authorList>
    </citation>
    <scope>NUCLEOTIDE SEQUENCE</scope>
</reference>
<proteinExistence type="predicted"/>
<dbReference type="Pfam" id="PF02954">
    <property type="entry name" value="HTH_8"/>
    <property type="match status" value="1"/>
</dbReference>
<dbReference type="InterPro" id="IPR002197">
    <property type="entry name" value="HTH_Fis"/>
</dbReference>
<name>A0A382M429_9ZZZZ</name>
<organism evidence="2">
    <name type="scientific">marine metagenome</name>
    <dbReference type="NCBI Taxonomy" id="408172"/>
    <lineage>
        <taxon>unclassified sequences</taxon>
        <taxon>metagenomes</taxon>
        <taxon>ecological metagenomes</taxon>
    </lineage>
</organism>
<sequence>NQGLNTENKLDVDDLALEMGDYISEVSQKNNLDLSLKEARNEFEKEYLLSQIKRFNGNMSKVSEFTGMERTALYRKIKSLNISLN</sequence>
<evidence type="ECO:0000313" key="2">
    <source>
        <dbReference type="EMBL" id="SVC42437.1"/>
    </source>
</evidence>
<feature type="domain" description="DNA binding HTH" evidence="1">
    <location>
        <begin position="41"/>
        <end position="78"/>
    </location>
</feature>
<accession>A0A382M429</accession>
<protein>
    <recommendedName>
        <fullName evidence="1">DNA binding HTH domain-containing protein</fullName>
    </recommendedName>
</protein>
<dbReference type="GO" id="GO:0043565">
    <property type="term" value="F:sequence-specific DNA binding"/>
    <property type="evidence" value="ECO:0007669"/>
    <property type="project" value="InterPro"/>
</dbReference>
<gene>
    <name evidence="2" type="ORF">METZ01_LOCUS295291</name>
</gene>
<dbReference type="EMBL" id="UINC01090466">
    <property type="protein sequence ID" value="SVC42437.1"/>
    <property type="molecule type" value="Genomic_DNA"/>
</dbReference>
<evidence type="ECO:0000259" key="1">
    <source>
        <dbReference type="Pfam" id="PF02954"/>
    </source>
</evidence>
<dbReference type="Gene3D" id="1.10.10.60">
    <property type="entry name" value="Homeodomain-like"/>
    <property type="match status" value="1"/>
</dbReference>
<dbReference type="SUPFAM" id="SSF46689">
    <property type="entry name" value="Homeodomain-like"/>
    <property type="match status" value="1"/>
</dbReference>
<dbReference type="AlphaFoldDB" id="A0A382M429"/>
<dbReference type="InterPro" id="IPR009057">
    <property type="entry name" value="Homeodomain-like_sf"/>
</dbReference>